<gene>
    <name evidence="1" type="ORF">ACOLOM_LOCUS10231</name>
</gene>
<protein>
    <submittedName>
        <fullName evidence="1">4822_t:CDS:1</fullName>
    </submittedName>
</protein>
<evidence type="ECO:0000313" key="2">
    <source>
        <dbReference type="Proteomes" id="UP000789525"/>
    </source>
</evidence>
<accession>A0ACA9PDJ9</accession>
<dbReference type="Proteomes" id="UP000789525">
    <property type="component" value="Unassembled WGS sequence"/>
</dbReference>
<organism evidence="1 2">
    <name type="scientific">Acaulospora colombiana</name>
    <dbReference type="NCBI Taxonomy" id="27376"/>
    <lineage>
        <taxon>Eukaryota</taxon>
        <taxon>Fungi</taxon>
        <taxon>Fungi incertae sedis</taxon>
        <taxon>Mucoromycota</taxon>
        <taxon>Glomeromycotina</taxon>
        <taxon>Glomeromycetes</taxon>
        <taxon>Diversisporales</taxon>
        <taxon>Acaulosporaceae</taxon>
        <taxon>Acaulospora</taxon>
    </lineage>
</organism>
<name>A0ACA9PDJ9_9GLOM</name>
<comment type="caution">
    <text evidence="1">The sequence shown here is derived from an EMBL/GenBank/DDBJ whole genome shotgun (WGS) entry which is preliminary data.</text>
</comment>
<dbReference type="EMBL" id="CAJVPT010032245">
    <property type="protein sequence ID" value="CAG8700751.1"/>
    <property type="molecule type" value="Genomic_DNA"/>
</dbReference>
<keyword evidence="2" id="KW-1185">Reference proteome</keyword>
<reference evidence="1" key="1">
    <citation type="submission" date="2021-06" db="EMBL/GenBank/DDBJ databases">
        <authorList>
            <person name="Kallberg Y."/>
            <person name="Tangrot J."/>
            <person name="Rosling A."/>
        </authorList>
    </citation>
    <scope>NUCLEOTIDE SEQUENCE</scope>
    <source>
        <strain evidence="1">CL356</strain>
    </source>
</reference>
<feature type="non-terminal residue" evidence="1">
    <location>
        <position position="1"/>
    </location>
</feature>
<sequence>GGATDTFFYYHGSGIQKAPKLVKKSLVVQTSIHEWYMIVVRTHVRSKAQDEELETSSEDIYNKVDPALSFESATGQVMAHFKLAKPTVSRPQAIHETSIPMYNLPRPPDLLVSKSPKLPDELWRCIFEEYAKIDGQIITLLRVCRRWRDVALVTQRLWRRILLSGDTINKSLRQGSVHACNKIDDVQTVLKRSGTLTSLELTLVLGPDERASIDPSTRSSLFKVVGNDHLHRLTFLCIIVNPQMTLPQVTDSLKGVFKGSLASLESMMIASAFPIGDMYGPLSELFDVIENTSTKLRSVYFENVNKDFLQKVSTMDFWTRLTRITIKNEHDAMDASAFALCKQLEFLSFSGEFSYGPSNFDKTIQFPDLKWLKVGLITMGTLVKLSLPQVHSFVIDCLQANYPNEPPAPHSYKMPELKILHIATVNPTIKALVAPKLETLCLAIPTLKSADANSVFQAVFDGNEKMLKPRNLTITAPINDNYLLAALARLPDLCSLTLDHQLPFTKGLFKALTPPVSLTKPRGLLPRAKRVKKPLLCPRLKCLILDLHKVSPTNQDTIRAALDELIQGRRDAPEYERLCRVAIRLTDGPVKHELINPPLCYSCNTLIHS</sequence>
<proteinExistence type="predicted"/>
<evidence type="ECO:0000313" key="1">
    <source>
        <dbReference type="EMBL" id="CAG8700751.1"/>
    </source>
</evidence>